<protein>
    <submittedName>
        <fullName evidence="1">Uncharacterized protein</fullName>
    </submittedName>
</protein>
<sequence length="38" mass="4235">GVTARIPIHAIGPNGIPMLWKNSDMGMNSWTMDSMKFE</sequence>
<accession>X0ZJT7</accession>
<gene>
    <name evidence="1" type="ORF">S01H4_19706</name>
</gene>
<reference evidence="1" key="1">
    <citation type="journal article" date="2014" name="Front. Microbiol.">
        <title>High frequency of phylogenetically diverse reductive dehalogenase-homologous genes in deep subseafloor sedimentary metagenomes.</title>
        <authorList>
            <person name="Kawai M."/>
            <person name="Futagami T."/>
            <person name="Toyoda A."/>
            <person name="Takaki Y."/>
            <person name="Nishi S."/>
            <person name="Hori S."/>
            <person name="Arai W."/>
            <person name="Tsubouchi T."/>
            <person name="Morono Y."/>
            <person name="Uchiyama I."/>
            <person name="Ito T."/>
            <person name="Fujiyama A."/>
            <person name="Inagaki F."/>
            <person name="Takami H."/>
        </authorList>
    </citation>
    <scope>NUCLEOTIDE SEQUENCE</scope>
    <source>
        <strain evidence="1">Expedition CK06-06</strain>
    </source>
</reference>
<proteinExistence type="predicted"/>
<organism evidence="1">
    <name type="scientific">marine sediment metagenome</name>
    <dbReference type="NCBI Taxonomy" id="412755"/>
    <lineage>
        <taxon>unclassified sequences</taxon>
        <taxon>metagenomes</taxon>
        <taxon>ecological metagenomes</taxon>
    </lineage>
</organism>
<feature type="non-terminal residue" evidence="1">
    <location>
        <position position="1"/>
    </location>
</feature>
<name>X0ZJT7_9ZZZZ</name>
<dbReference type="EMBL" id="BART01008805">
    <property type="protein sequence ID" value="GAG58367.1"/>
    <property type="molecule type" value="Genomic_DNA"/>
</dbReference>
<evidence type="ECO:0000313" key="1">
    <source>
        <dbReference type="EMBL" id="GAG58367.1"/>
    </source>
</evidence>
<dbReference type="AlphaFoldDB" id="X0ZJT7"/>
<comment type="caution">
    <text evidence="1">The sequence shown here is derived from an EMBL/GenBank/DDBJ whole genome shotgun (WGS) entry which is preliminary data.</text>
</comment>